<evidence type="ECO:0008006" key="4">
    <source>
        <dbReference type="Google" id="ProtNLM"/>
    </source>
</evidence>
<keyword evidence="3" id="KW-1185">Reference proteome</keyword>
<dbReference type="Proteomes" id="UP001595379">
    <property type="component" value="Unassembled WGS sequence"/>
</dbReference>
<comment type="caution">
    <text evidence="2">The sequence shown here is derived from an EMBL/GenBank/DDBJ whole genome shotgun (WGS) entry which is preliminary data.</text>
</comment>
<keyword evidence="1" id="KW-0472">Membrane</keyword>
<proteinExistence type="predicted"/>
<protein>
    <recommendedName>
        <fullName evidence="4">DUF4760 domain-containing protein</fullName>
    </recommendedName>
</protein>
<accession>A0ABV6ZUB5</accession>
<evidence type="ECO:0000313" key="3">
    <source>
        <dbReference type="Proteomes" id="UP001595379"/>
    </source>
</evidence>
<evidence type="ECO:0000313" key="2">
    <source>
        <dbReference type="EMBL" id="MFC2925037.1"/>
    </source>
</evidence>
<name>A0ABV6ZUB5_9PROT</name>
<dbReference type="EMBL" id="JBHRSV010000001">
    <property type="protein sequence ID" value="MFC2925037.1"/>
    <property type="molecule type" value="Genomic_DNA"/>
</dbReference>
<dbReference type="RefSeq" id="WP_343163920.1">
    <property type="nucleotide sequence ID" value="NZ_JBHRSV010000001.1"/>
</dbReference>
<reference evidence="3" key="1">
    <citation type="journal article" date="2019" name="Int. J. Syst. Evol. Microbiol.">
        <title>The Global Catalogue of Microorganisms (GCM) 10K type strain sequencing project: providing services to taxonomists for standard genome sequencing and annotation.</title>
        <authorList>
            <consortium name="The Broad Institute Genomics Platform"/>
            <consortium name="The Broad Institute Genome Sequencing Center for Infectious Disease"/>
            <person name="Wu L."/>
            <person name="Ma J."/>
        </authorList>
    </citation>
    <scope>NUCLEOTIDE SEQUENCE [LARGE SCALE GENOMIC DNA]</scope>
    <source>
        <strain evidence="3">KCTC 52487</strain>
    </source>
</reference>
<sequence>MFESHILICVISCAGISMDAPDWASLAPLFGLLKRVPTPVEVVSMPLDVAGIVVAVISILIAVVAAFGGAFFGAKVSAQHSKEIALETQDRQHRAVCRYRFYRLVDECLDAVNYLGQLKTYIDQETKGCTRDDVVRGAWKAIPVMAWKPSVPHRLSQEAALLLYEYREHEALQECKDIISLTASLAGNYDRFERTKERFTDEADAIPRAPSLSDENIGTRSFHIDAAKYPKAHRLAVTAGMMVPEILKRLDRFDEFKNAVETLLVSLSERHVDDWGLGAPFPGFSLTQESEMKGPFSAPSAS</sequence>
<evidence type="ECO:0000256" key="1">
    <source>
        <dbReference type="SAM" id="Phobius"/>
    </source>
</evidence>
<gene>
    <name evidence="2" type="ORF">ACFOOR_02840</name>
</gene>
<keyword evidence="1" id="KW-0812">Transmembrane</keyword>
<keyword evidence="1" id="KW-1133">Transmembrane helix</keyword>
<feature type="transmembrane region" description="Helical" evidence="1">
    <location>
        <begin position="50"/>
        <end position="72"/>
    </location>
</feature>
<organism evidence="2 3">
    <name type="scientific">Hyphobacterium vulgare</name>
    <dbReference type="NCBI Taxonomy" id="1736751"/>
    <lineage>
        <taxon>Bacteria</taxon>
        <taxon>Pseudomonadati</taxon>
        <taxon>Pseudomonadota</taxon>
        <taxon>Alphaproteobacteria</taxon>
        <taxon>Maricaulales</taxon>
        <taxon>Maricaulaceae</taxon>
        <taxon>Hyphobacterium</taxon>
    </lineage>
</organism>